<protein>
    <submittedName>
        <fullName evidence="1">Alpha/Beta hydrolase protein</fullName>
    </submittedName>
</protein>
<organism evidence="1 2">
    <name type="scientific">Hygrophoropsis aurantiaca</name>
    <dbReference type="NCBI Taxonomy" id="72124"/>
    <lineage>
        <taxon>Eukaryota</taxon>
        <taxon>Fungi</taxon>
        <taxon>Dikarya</taxon>
        <taxon>Basidiomycota</taxon>
        <taxon>Agaricomycotina</taxon>
        <taxon>Agaricomycetes</taxon>
        <taxon>Agaricomycetidae</taxon>
        <taxon>Boletales</taxon>
        <taxon>Coniophorineae</taxon>
        <taxon>Hygrophoropsidaceae</taxon>
        <taxon>Hygrophoropsis</taxon>
    </lineage>
</organism>
<sequence>MLALALLMALGLRQAGATPSATSVGSDLTFLFQNDLNWPTAQDHNGTILISKLNTNAEALATCGQLYETLLPTNGTYFQSDIADLLRYLVYDGGVTTQQYWIESSSATECEAISLEGVATVNCDDQLPAFCSQSAPYQPNTETDMSTQYQVEVTSGDLTILGTRDHLSFRFIGIPYADPYERFTYSSVYSSAGSLSALAYGSPCVQIGYGSEDCLYLNIQTPYLPASTASSESLRPVMFWIHGGAYTSGEGSDGIFDGGNIASRSDIVVVTINYRLSTLGFLALEDGVTNGNFGIADQITALRWVQEHIADFGGDPSRVTIFGQSAGAGSVRALLAASPAFGLFAGAIAQSNLDGFGYADTYSNYYTIEQEYYVAAEPLIEYVNCTDSADVLACLRAVSAETLVNAPTAPRYVVVDGTYITTNQLELDGQGPTANAHVIFGWMRDDGTDFAGSYPTANTTLAESIMGIGLNETYVNTIINSGLFPVPEGTNYTLDIFNVTSRVATDGEFRCLDQATVVAAAKHNVFESIYTYQFDKSYMGYEPIPGICDPPATEEYPYGDPNLPYFQCHSGELYFTFGTLGQSALPFRDWNDLYFSQYAVDAWSSFARTYDPNPSSAYLTARGYTNTTEALANYGLWEEVTTTSATPLRIMDVPLMNSAYLDQEQCDLLGYPLTYYG</sequence>
<comment type="caution">
    <text evidence="1">The sequence shown here is derived from an EMBL/GenBank/DDBJ whole genome shotgun (WGS) entry which is preliminary data.</text>
</comment>
<dbReference type="Proteomes" id="UP000790377">
    <property type="component" value="Unassembled WGS sequence"/>
</dbReference>
<accession>A0ACB8A5C2</accession>
<evidence type="ECO:0000313" key="2">
    <source>
        <dbReference type="Proteomes" id="UP000790377"/>
    </source>
</evidence>
<reference evidence="1" key="1">
    <citation type="journal article" date="2021" name="New Phytol.">
        <title>Evolutionary innovations through gain and loss of genes in the ectomycorrhizal Boletales.</title>
        <authorList>
            <person name="Wu G."/>
            <person name="Miyauchi S."/>
            <person name="Morin E."/>
            <person name="Kuo A."/>
            <person name="Drula E."/>
            <person name="Varga T."/>
            <person name="Kohler A."/>
            <person name="Feng B."/>
            <person name="Cao Y."/>
            <person name="Lipzen A."/>
            <person name="Daum C."/>
            <person name="Hundley H."/>
            <person name="Pangilinan J."/>
            <person name="Johnson J."/>
            <person name="Barry K."/>
            <person name="LaButti K."/>
            <person name="Ng V."/>
            <person name="Ahrendt S."/>
            <person name="Min B."/>
            <person name="Choi I.G."/>
            <person name="Park H."/>
            <person name="Plett J.M."/>
            <person name="Magnuson J."/>
            <person name="Spatafora J.W."/>
            <person name="Nagy L.G."/>
            <person name="Henrissat B."/>
            <person name="Grigoriev I.V."/>
            <person name="Yang Z.L."/>
            <person name="Xu J."/>
            <person name="Martin F.M."/>
        </authorList>
    </citation>
    <scope>NUCLEOTIDE SEQUENCE</scope>
    <source>
        <strain evidence="1">ATCC 28755</strain>
    </source>
</reference>
<keyword evidence="2" id="KW-1185">Reference proteome</keyword>
<proteinExistence type="predicted"/>
<evidence type="ECO:0000313" key="1">
    <source>
        <dbReference type="EMBL" id="KAH7908269.1"/>
    </source>
</evidence>
<dbReference type="EMBL" id="MU267833">
    <property type="protein sequence ID" value="KAH7908269.1"/>
    <property type="molecule type" value="Genomic_DNA"/>
</dbReference>
<name>A0ACB8A5C2_9AGAM</name>
<gene>
    <name evidence="1" type="ORF">BJ138DRAFT_1158052</name>
</gene>
<keyword evidence="1" id="KW-0378">Hydrolase</keyword>